<feature type="region of interest" description="Disordered" evidence="1">
    <location>
        <begin position="217"/>
        <end position="244"/>
    </location>
</feature>
<accession>A0A7G3UKF6</accession>
<proteinExistence type="predicted"/>
<evidence type="ECO:0000313" key="2">
    <source>
        <dbReference type="EMBL" id="QKM70943.1"/>
    </source>
</evidence>
<dbReference type="AlphaFoldDB" id="A0A7G3UKF6"/>
<dbReference type="RefSeq" id="WP_130585256.1">
    <property type="nucleotide sequence ID" value="NZ_CP029159.1"/>
</dbReference>
<evidence type="ECO:0000313" key="3">
    <source>
        <dbReference type="Proteomes" id="UP000005940"/>
    </source>
</evidence>
<organism evidence="2 3">
    <name type="scientific">Streptomyces tsukubensis (strain DSM 42081 / NBRC 108919 / NRRL 18488 / 9993)</name>
    <dbReference type="NCBI Taxonomy" id="1114943"/>
    <lineage>
        <taxon>Bacteria</taxon>
        <taxon>Bacillati</taxon>
        <taxon>Actinomycetota</taxon>
        <taxon>Actinomycetes</taxon>
        <taxon>Kitasatosporales</taxon>
        <taxon>Streptomycetaceae</taxon>
        <taxon>Streptomyces</taxon>
    </lineage>
</organism>
<keyword evidence="3" id="KW-1185">Reference proteome</keyword>
<gene>
    <name evidence="2" type="ORF">STSU_031205</name>
</gene>
<feature type="compositionally biased region" description="Pro residues" evidence="1">
    <location>
        <begin position="229"/>
        <end position="244"/>
    </location>
</feature>
<dbReference type="EMBL" id="CP029159">
    <property type="protein sequence ID" value="QKM70943.1"/>
    <property type="molecule type" value="Genomic_DNA"/>
</dbReference>
<sequence length="879" mass="93040">MPDHDSPPLLGSTALVRIAGVPCALWTAAGNPRLSERLADHADDADRRAARSRRLAVALGEIVPDPRLADAERHALLALRRRLHSGAAPRPGECGMLTRLPAVPWPLAREAGELLRDARAAAAARSALEREVAGERERVGALAWRLLDESPVLRAFVDTASPGLTADIARILAEGEGWTGKRLRKRSGYLWRAVARAAVKTTPRGWACHIAAVPVADDPAGSNGQPAGVPGPDPVHPPFGPPARLLPPGAAVGALAATAAENVHLLRTRLTAADPWEADPATPFAPAALHMTDPDGRLRCYGVDPADPTRTRQVAVRRTPVLDTVLGLLAAGPRTLPDLERAVAGPAGASALHRFLGHLVRLGVLQPCAAPRRHTGSWVPARDLRRPGTLPHPARTGRTDDWFVDSYRTLDATVPRAAADRVRHALAVAARLDRLRRDDLAAAPGHGAGARAAAEAVGEEPRPLGALLADLLDAEGTPPTALTTLYRYPGWHPAHDPASGYARLLAHLDRHRDDTTVDIGDTLLDSLGAPPAADSLPPWPLDCLLRPLPGPAGPVAVLETASAAHILDARFAEALHTLHGGHRSTGAYRAFLAAVERRSGTRFVELLLPPSGERAANAVRRPVTTRWWTGDPNHAAYCPPDGPPQQYLPLDRITLRRTPGAGFVAEADGVRLLPVHHATRVPLPPYDLLAGLLLRAGHPAASTALRLDGYAAAYPGTPETVRTPRLTVGGDLVIAPATWRIPRERFRPARDGDFTRARALAALARAEQLPRCVLLRPSTGGKPLPVDLTSPTALTLVERLCATVPGDDLLFEEMLPGPDRLTLRDAAHHGAAVAGQLLLTLAPTRDPDELAALAAAALTQGVPGPRTPCATATGTVTTP</sequence>
<dbReference type="Proteomes" id="UP000005940">
    <property type="component" value="Chromosome"/>
</dbReference>
<name>A0A7G3UKF6_STRT9</name>
<reference evidence="2 3" key="1">
    <citation type="journal article" date="2012" name="J. Bacteriol.">
        <title>Draft genome of Streptomyces tsukubaensis NRRL 18488, the producer of the clinically important immunosuppressant tacrolimus (FK506).</title>
        <authorList>
            <person name="Barreiro C."/>
            <person name="Prieto C."/>
            <person name="Sola-Landa A."/>
            <person name="Solera E."/>
            <person name="Martinez-Castro M."/>
            <person name="Perez-Redondo R."/>
            <person name="Garcia-Estrada C."/>
            <person name="Aparicio J.F."/>
            <person name="Fernandez-Martinez L.T."/>
            <person name="Santos-Aberturas J."/>
            <person name="Salehi-Najafabadi Z."/>
            <person name="Rodriguez-Garcia A."/>
            <person name="Tauch A."/>
            <person name="Martin J.F."/>
        </authorList>
    </citation>
    <scope>NUCLEOTIDE SEQUENCE [LARGE SCALE GENOMIC DNA]</scope>
    <source>
        <strain evidence="3">DSM 42081 / NBRC 108919 / NRRL 18488 / 9993</strain>
    </source>
</reference>
<protein>
    <submittedName>
        <fullName evidence="2">Lantibiotic dehydratase</fullName>
    </submittedName>
</protein>
<evidence type="ECO:0000256" key="1">
    <source>
        <dbReference type="SAM" id="MobiDB-lite"/>
    </source>
</evidence>